<feature type="transmembrane region" description="Helical" evidence="1">
    <location>
        <begin position="54"/>
        <end position="72"/>
    </location>
</feature>
<dbReference type="Proteomes" id="UP000734511">
    <property type="component" value="Unassembled WGS sequence"/>
</dbReference>
<name>A0ABX0ZZD0_9ACTN</name>
<keyword evidence="1" id="KW-0472">Membrane</keyword>
<evidence type="ECO:0000313" key="3">
    <source>
        <dbReference type="Proteomes" id="UP000734511"/>
    </source>
</evidence>
<accession>A0ABX0ZZD0</accession>
<keyword evidence="3" id="KW-1185">Reference proteome</keyword>
<dbReference type="EMBL" id="JAATEJ010000024">
    <property type="protein sequence ID" value="NJP46763.1"/>
    <property type="molecule type" value="Genomic_DNA"/>
</dbReference>
<keyword evidence="1" id="KW-1133">Transmembrane helix</keyword>
<sequence>MRQAAYDEPSDEPSDAESAVRQGLLAAGGALTPSPWPAAAVRARAGRRRRARRLAAVLPVLAAVAVAAVLTAPQLRDRAAGGVPDPTGHGTALPDGPAAEVVPADRSVDVGAGLRMRLAPTKVCFSAAGGAWQCEAAPSDDGGTAWIRPEARPAPDGTVYVPLYVGPASPARMTLATRGHRYPLRMAVLPGTPGYTAGYLAVPLLFPGSLPEATVTAYDRQGRVLATVTVPASG</sequence>
<evidence type="ECO:0000256" key="1">
    <source>
        <dbReference type="SAM" id="Phobius"/>
    </source>
</evidence>
<protein>
    <submittedName>
        <fullName evidence="2">Uncharacterized protein</fullName>
    </submittedName>
</protein>
<reference evidence="2 3" key="1">
    <citation type="submission" date="2020-03" db="EMBL/GenBank/DDBJ databases">
        <title>WGS of actinomycetes isolated from Thailand.</title>
        <authorList>
            <person name="Thawai C."/>
        </authorList>
    </citation>
    <scope>NUCLEOTIDE SEQUENCE [LARGE SCALE GENOMIC DNA]</scope>
    <source>
        <strain evidence="2 3">PRB2-1</strain>
    </source>
</reference>
<dbReference type="RefSeq" id="WP_167985616.1">
    <property type="nucleotide sequence ID" value="NZ_JAATEJ010000024.1"/>
</dbReference>
<evidence type="ECO:0000313" key="2">
    <source>
        <dbReference type="EMBL" id="NJP46763.1"/>
    </source>
</evidence>
<keyword evidence="1" id="KW-0812">Transmembrane</keyword>
<gene>
    <name evidence="2" type="ORF">HCN08_25655</name>
</gene>
<organism evidence="2 3">
    <name type="scientific">Actinacidiphila epipremni</name>
    <dbReference type="NCBI Taxonomy" id="2053013"/>
    <lineage>
        <taxon>Bacteria</taxon>
        <taxon>Bacillati</taxon>
        <taxon>Actinomycetota</taxon>
        <taxon>Actinomycetes</taxon>
        <taxon>Kitasatosporales</taxon>
        <taxon>Streptomycetaceae</taxon>
        <taxon>Actinacidiphila</taxon>
    </lineage>
</organism>
<comment type="caution">
    <text evidence="2">The sequence shown here is derived from an EMBL/GenBank/DDBJ whole genome shotgun (WGS) entry which is preliminary data.</text>
</comment>
<proteinExistence type="predicted"/>